<dbReference type="InterPro" id="IPR000702">
    <property type="entry name" value="Ribosomal_uL6-like"/>
</dbReference>
<evidence type="ECO:0000256" key="5">
    <source>
        <dbReference type="HAMAP-Rule" id="MF_01365"/>
    </source>
</evidence>
<evidence type="ECO:0000259" key="6">
    <source>
        <dbReference type="Pfam" id="PF00347"/>
    </source>
</evidence>
<dbReference type="PANTHER" id="PTHR11655:SF16">
    <property type="entry name" value="60S RIBOSOMAL PROTEIN L9"/>
    <property type="match status" value="1"/>
</dbReference>
<comment type="subunit">
    <text evidence="5">Part of the 50S ribosomal subunit.</text>
</comment>
<dbReference type="SUPFAM" id="SSF56053">
    <property type="entry name" value="Ribosomal protein L6"/>
    <property type="match status" value="2"/>
</dbReference>
<dbReference type="PIRSF" id="PIRSF002162">
    <property type="entry name" value="Ribosomal_L6"/>
    <property type="match status" value="1"/>
</dbReference>
<accession>I3XT64</accession>
<name>I3XT64_DESAM</name>
<protein>
    <recommendedName>
        <fullName evidence="5">Large ribosomal subunit protein uL6</fullName>
    </recommendedName>
</protein>
<dbReference type="GO" id="GO:0022625">
    <property type="term" value="C:cytosolic large ribosomal subunit"/>
    <property type="evidence" value="ECO:0007669"/>
    <property type="project" value="UniProtKB-UniRule"/>
</dbReference>
<gene>
    <name evidence="5" type="primary">rpl6</name>
    <name evidence="7" type="ORF">Desfe_1270</name>
</gene>
<evidence type="ECO:0000256" key="3">
    <source>
        <dbReference type="ARBA" id="ARBA00022980"/>
    </source>
</evidence>
<evidence type="ECO:0000256" key="2">
    <source>
        <dbReference type="ARBA" id="ARBA00022884"/>
    </source>
</evidence>
<dbReference type="Pfam" id="PF00347">
    <property type="entry name" value="Ribosomal_L6"/>
    <property type="match status" value="2"/>
</dbReference>
<comment type="function">
    <text evidence="5">This protein binds to the 23S rRNA, and is important in its secondary structure. It is located near the subunit interface in the base of the L7/L12 stalk, and near the tRNA binding site of the peptidyltransferase center.</text>
</comment>
<dbReference type="HOGENOM" id="CLU_065464_0_0_2"/>
<dbReference type="OrthoDB" id="7144at2157"/>
<sequence length="184" mass="20742">MARVFHVAEKVEIPGNVTVEVDGLRVTVKGPKGIITRDFSHARGVFIRLEDRVVVVETFVADRRQKALVGTIAAHIRNMITGVVRGYRYKLKIIFSHFPITVSVDEKNKVVRIRNFMGEKSDRIAKIYGNVKVKVSGEDIIIEGVDIEEVGLTAASIERATRVTDRDRRVFMDGIYIYEKGEAL</sequence>
<dbReference type="GO" id="GO:0019843">
    <property type="term" value="F:rRNA binding"/>
    <property type="evidence" value="ECO:0007669"/>
    <property type="project" value="UniProtKB-UniRule"/>
</dbReference>
<dbReference type="PANTHER" id="PTHR11655">
    <property type="entry name" value="60S/50S RIBOSOMAL PROTEIN L6/L9"/>
    <property type="match status" value="1"/>
</dbReference>
<dbReference type="InterPro" id="IPR020040">
    <property type="entry name" value="Ribosomal_uL6_a/b-dom"/>
</dbReference>
<dbReference type="InterPro" id="IPR019907">
    <property type="entry name" value="Ribosomal_uL6_arc"/>
</dbReference>
<dbReference type="NCBIfam" id="NF004037">
    <property type="entry name" value="PRK05518.1"/>
    <property type="match status" value="1"/>
</dbReference>
<dbReference type="InterPro" id="IPR036789">
    <property type="entry name" value="Ribosomal_uL6-like_a/b-dom_sf"/>
</dbReference>
<dbReference type="HAMAP" id="MF_01365_A">
    <property type="entry name" value="Ribosomal_uL6_A"/>
    <property type="match status" value="1"/>
</dbReference>
<dbReference type="GO" id="GO:0003735">
    <property type="term" value="F:structural constituent of ribosome"/>
    <property type="evidence" value="ECO:0007669"/>
    <property type="project" value="UniProtKB-UniRule"/>
</dbReference>
<keyword evidence="2 5" id="KW-0694">RNA-binding</keyword>
<comment type="similarity">
    <text evidence="5">Belongs to the universal ribosomal protein uL6 family.</text>
</comment>
<dbReference type="NCBIfam" id="TIGR03653">
    <property type="entry name" value="uL6_arch"/>
    <property type="match status" value="1"/>
</dbReference>
<dbReference type="FunFam" id="3.90.930.12:FF:000008">
    <property type="entry name" value="50S ribosomal protein L6"/>
    <property type="match status" value="1"/>
</dbReference>
<proteinExistence type="inferred from homology"/>
<keyword evidence="3 5" id="KW-0689">Ribosomal protein</keyword>
<evidence type="ECO:0000313" key="8">
    <source>
        <dbReference type="Proteomes" id="UP000006175"/>
    </source>
</evidence>
<dbReference type="GeneID" id="13061667"/>
<dbReference type="Proteomes" id="UP000006175">
    <property type="component" value="Chromosome"/>
</dbReference>
<feature type="domain" description="Large ribosomal subunit protein uL6 alpha-beta" evidence="6">
    <location>
        <begin position="13"/>
        <end position="83"/>
    </location>
</feature>
<organism evidence="7 8">
    <name type="scientific">Desulfurococcus amylolyticus DSM 16532</name>
    <dbReference type="NCBI Taxonomy" id="768672"/>
    <lineage>
        <taxon>Archaea</taxon>
        <taxon>Thermoproteota</taxon>
        <taxon>Thermoprotei</taxon>
        <taxon>Desulfurococcales</taxon>
        <taxon>Desulfurococcaceae</taxon>
        <taxon>Desulfurococcus</taxon>
    </lineage>
</organism>
<keyword evidence="4 5" id="KW-0687">Ribonucleoprotein</keyword>
<dbReference type="EMBL" id="CP003321">
    <property type="protein sequence ID" value="AFL67138.1"/>
    <property type="molecule type" value="Genomic_DNA"/>
</dbReference>
<dbReference type="RefSeq" id="WP_014768031.1">
    <property type="nucleotide sequence ID" value="NC_018001.1"/>
</dbReference>
<dbReference type="KEGG" id="dfd:Desfe_1270"/>
<dbReference type="Gene3D" id="3.90.930.12">
    <property type="entry name" value="Ribosomal protein L6, alpha-beta domain"/>
    <property type="match status" value="2"/>
</dbReference>
<reference evidence="7 8" key="1">
    <citation type="journal article" date="2012" name="J. Bacteriol.">
        <title>Complete Genome Sequence of Desulfurococcus fermentans, a Hyperthermophilic Cellulolytic Crenarchaeon Isolated from a Freshwater Hot Spring in Kamchatka, Russia.</title>
        <authorList>
            <person name="Susanti D."/>
            <person name="Johnson E.F."/>
            <person name="Rodriguez J.R."/>
            <person name="Anderson I."/>
            <person name="Perevalova A.A."/>
            <person name="Kyrpides N."/>
            <person name="Lucas S."/>
            <person name="Han J."/>
            <person name="Lapidus A."/>
            <person name="Cheng J.F."/>
            <person name="Goodwin L."/>
            <person name="Pitluck S."/>
            <person name="Mavrommatis K."/>
            <person name="Peters L."/>
            <person name="Land M.L."/>
            <person name="Hauser L."/>
            <person name="Gopalan V."/>
            <person name="Chan P.P."/>
            <person name="Lowe T.M."/>
            <person name="Atomi H."/>
            <person name="Bonch-Osmolovskaya E.A."/>
            <person name="Woyke T."/>
            <person name="Mukhopadhyay B."/>
        </authorList>
    </citation>
    <scope>NUCLEOTIDE SEQUENCE [LARGE SCALE GENOMIC DNA]</scope>
    <source>
        <strain evidence="7 8">DSM 16532</strain>
    </source>
</reference>
<dbReference type="eggNOG" id="arCOG04090">
    <property type="taxonomic scope" value="Archaea"/>
</dbReference>
<feature type="domain" description="Large ribosomal subunit protein uL6 alpha-beta" evidence="6">
    <location>
        <begin position="98"/>
        <end position="174"/>
    </location>
</feature>
<evidence type="ECO:0000256" key="4">
    <source>
        <dbReference type="ARBA" id="ARBA00023274"/>
    </source>
</evidence>
<evidence type="ECO:0000313" key="7">
    <source>
        <dbReference type="EMBL" id="AFL67138.1"/>
    </source>
</evidence>
<dbReference type="AlphaFoldDB" id="I3XT64"/>
<keyword evidence="1 5" id="KW-0699">rRNA-binding</keyword>
<dbReference type="GO" id="GO:0002181">
    <property type="term" value="P:cytoplasmic translation"/>
    <property type="evidence" value="ECO:0007669"/>
    <property type="project" value="TreeGrafter"/>
</dbReference>
<keyword evidence="8" id="KW-1185">Reference proteome</keyword>
<evidence type="ECO:0000256" key="1">
    <source>
        <dbReference type="ARBA" id="ARBA00022730"/>
    </source>
</evidence>